<keyword evidence="1" id="KW-0732">Signal</keyword>
<name>A0A1H9DWY7_9GAMM</name>
<evidence type="ECO:0008006" key="4">
    <source>
        <dbReference type="Google" id="ProtNLM"/>
    </source>
</evidence>
<gene>
    <name evidence="2" type="ORF">SAMN04488038_104192</name>
</gene>
<feature type="chain" id="PRO_5011577060" description="Pentapeptide MXKDX repeat protein" evidence="1">
    <location>
        <begin position="42"/>
        <end position="118"/>
    </location>
</feature>
<organism evidence="2 3">
    <name type="scientific">Solimonas aquatica</name>
    <dbReference type="NCBI Taxonomy" id="489703"/>
    <lineage>
        <taxon>Bacteria</taxon>
        <taxon>Pseudomonadati</taxon>
        <taxon>Pseudomonadota</taxon>
        <taxon>Gammaproteobacteria</taxon>
        <taxon>Nevskiales</taxon>
        <taxon>Nevskiaceae</taxon>
        <taxon>Solimonas</taxon>
    </lineage>
</organism>
<keyword evidence="3" id="KW-1185">Reference proteome</keyword>
<protein>
    <recommendedName>
        <fullName evidence="4">Pentapeptide MXKDX repeat protein</fullName>
    </recommendedName>
</protein>
<dbReference type="Proteomes" id="UP000199233">
    <property type="component" value="Unassembled WGS sequence"/>
</dbReference>
<evidence type="ECO:0000256" key="1">
    <source>
        <dbReference type="SAM" id="SignalP"/>
    </source>
</evidence>
<reference evidence="2 3" key="1">
    <citation type="submission" date="2016-10" db="EMBL/GenBank/DDBJ databases">
        <authorList>
            <person name="de Groot N.N."/>
        </authorList>
    </citation>
    <scope>NUCLEOTIDE SEQUENCE [LARGE SCALE GENOMIC DNA]</scope>
    <source>
        <strain evidence="2 3">DSM 25927</strain>
    </source>
</reference>
<evidence type="ECO:0000313" key="2">
    <source>
        <dbReference type="EMBL" id="SEQ17852.1"/>
    </source>
</evidence>
<dbReference type="STRING" id="489703.SAMN04488038_104192"/>
<dbReference type="AlphaFoldDB" id="A0A1H9DWY7"/>
<accession>A0A1H9DWY7</accession>
<feature type="signal peptide" evidence="1">
    <location>
        <begin position="1"/>
        <end position="41"/>
    </location>
</feature>
<sequence>MSTEFHNRGDRCRINRSTPMNKTLRLVSIVALGAFAQLASAHDPAEHAKEAAAKNAAPDCAAMNNMDSSKMDMNDPVMKAMMAKCGGMNHDDMQGMDHSKMDMKSMKMPAKPDAHGDH</sequence>
<dbReference type="EMBL" id="FOFS01000004">
    <property type="protein sequence ID" value="SEQ17852.1"/>
    <property type="molecule type" value="Genomic_DNA"/>
</dbReference>
<proteinExistence type="predicted"/>
<evidence type="ECO:0000313" key="3">
    <source>
        <dbReference type="Proteomes" id="UP000199233"/>
    </source>
</evidence>